<dbReference type="SUPFAM" id="SSF53474">
    <property type="entry name" value="alpha/beta-Hydrolases"/>
    <property type="match status" value="1"/>
</dbReference>
<keyword evidence="1" id="KW-0732">Signal</keyword>
<dbReference type="Gene3D" id="3.40.50.1820">
    <property type="entry name" value="alpha/beta hydrolase"/>
    <property type="match status" value="1"/>
</dbReference>
<evidence type="ECO:0000313" key="3">
    <source>
        <dbReference type="EMBL" id="MES1928028.1"/>
    </source>
</evidence>
<evidence type="ECO:0000259" key="2">
    <source>
        <dbReference type="Pfam" id="PF00561"/>
    </source>
</evidence>
<dbReference type="InterPro" id="IPR000073">
    <property type="entry name" value="AB_hydrolase_1"/>
</dbReference>
<feature type="signal peptide" evidence="1">
    <location>
        <begin position="1"/>
        <end position="37"/>
    </location>
</feature>
<keyword evidence="4" id="KW-1185">Reference proteome</keyword>
<sequence length="356" mass="38811">MHEEMGMARSISHRGGVRMAAATALLLLLAIPGWANAAAESHRVQSTTDKNIEIHVSERAPATANARDAAVLFVHGATYPSVTFDTPLANGPSWLERTANDGYHAFAMDVRGYGHSTRPAAMSAPAGDNAPFARAETVIHDIDDVVEFIRERTGVSKVNLVGWSWGTVTTGMYTASHGDKVERLVLFAPVYSANNEAWTAKLADPDNPDQLADIGAYRTVTREQADERWAAQIDAEDPTDWRDPAVFDDWYSAMLAMEPDAGAKQIKAPNGVLVDIWEIFHDRPVYDASKIDVPTLVIRGDDDPTSTDADARGLYGELSSATKRYVVIGDGTHFVCMEKHAPQLFAETALFLNAEQ</sequence>
<keyword evidence="3" id="KW-0378">Hydrolase</keyword>
<comment type="caution">
    <text evidence="3">The sequence shown here is derived from an EMBL/GenBank/DDBJ whole genome shotgun (WGS) entry which is preliminary data.</text>
</comment>
<dbReference type="InterPro" id="IPR029058">
    <property type="entry name" value="AB_hydrolase_fold"/>
</dbReference>
<evidence type="ECO:0000256" key="1">
    <source>
        <dbReference type="SAM" id="SignalP"/>
    </source>
</evidence>
<reference evidence="3 4" key="1">
    <citation type="submission" date="2013-03" db="EMBL/GenBank/DDBJ databases">
        <title>Salinisphaera dokdonensis CL-ES53 Genome Sequencing.</title>
        <authorList>
            <person name="Li C."/>
            <person name="Lai Q."/>
            <person name="Shao Z."/>
        </authorList>
    </citation>
    <scope>NUCLEOTIDE SEQUENCE [LARGE SCALE GENOMIC DNA]</scope>
    <source>
        <strain evidence="3 4">CL-ES53</strain>
    </source>
</reference>
<protein>
    <submittedName>
        <fullName evidence="3">Alpha/beta hydrolase fold protein</fullName>
    </submittedName>
</protein>
<dbReference type="Proteomes" id="UP001460888">
    <property type="component" value="Unassembled WGS sequence"/>
</dbReference>
<evidence type="ECO:0000313" key="4">
    <source>
        <dbReference type="Proteomes" id="UP001460888"/>
    </source>
</evidence>
<gene>
    <name evidence="3" type="ORF">SADO_02195</name>
</gene>
<dbReference type="PANTHER" id="PTHR43798:SF33">
    <property type="entry name" value="HYDROLASE, PUTATIVE (AFU_ORTHOLOGUE AFUA_2G14860)-RELATED"/>
    <property type="match status" value="1"/>
</dbReference>
<dbReference type="GO" id="GO:0016787">
    <property type="term" value="F:hydrolase activity"/>
    <property type="evidence" value="ECO:0007669"/>
    <property type="project" value="UniProtKB-KW"/>
</dbReference>
<dbReference type="Pfam" id="PF00561">
    <property type="entry name" value="Abhydrolase_1"/>
    <property type="match status" value="1"/>
</dbReference>
<feature type="domain" description="AB hydrolase-1" evidence="2">
    <location>
        <begin position="71"/>
        <end position="339"/>
    </location>
</feature>
<accession>A0ABV2AY00</accession>
<proteinExistence type="predicted"/>
<dbReference type="EMBL" id="APND01000001">
    <property type="protein sequence ID" value="MES1928028.1"/>
    <property type="molecule type" value="Genomic_DNA"/>
</dbReference>
<organism evidence="3 4">
    <name type="scientific">Salinisphaera dokdonensis CL-ES53</name>
    <dbReference type="NCBI Taxonomy" id="1304272"/>
    <lineage>
        <taxon>Bacteria</taxon>
        <taxon>Pseudomonadati</taxon>
        <taxon>Pseudomonadota</taxon>
        <taxon>Gammaproteobacteria</taxon>
        <taxon>Salinisphaerales</taxon>
        <taxon>Salinisphaeraceae</taxon>
        <taxon>Salinisphaera</taxon>
    </lineage>
</organism>
<feature type="chain" id="PRO_5045099722" evidence="1">
    <location>
        <begin position="38"/>
        <end position="356"/>
    </location>
</feature>
<name>A0ABV2AY00_9GAMM</name>
<dbReference type="InterPro" id="IPR050266">
    <property type="entry name" value="AB_hydrolase_sf"/>
</dbReference>
<dbReference type="PANTHER" id="PTHR43798">
    <property type="entry name" value="MONOACYLGLYCEROL LIPASE"/>
    <property type="match status" value="1"/>
</dbReference>